<feature type="compositionally biased region" description="Acidic residues" evidence="1">
    <location>
        <begin position="113"/>
        <end position="125"/>
    </location>
</feature>
<dbReference type="OrthoDB" id="4227028at2759"/>
<dbReference type="PANTHER" id="PTHR28199:SF1">
    <property type="entry name" value="PROCESSING OF GAS1 AND ALP PROTEIN 2"/>
    <property type="match status" value="1"/>
</dbReference>
<organism evidence="2 3">
    <name type="scientific">[Candida] subhashii</name>
    <dbReference type="NCBI Taxonomy" id="561895"/>
    <lineage>
        <taxon>Eukaryota</taxon>
        <taxon>Fungi</taxon>
        <taxon>Dikarya</taxon>
        <taxon>Ascomycota</taxon>
        <taxon>Saccharomycotina</taxon>
        <taxon>Pichiomycetes</taxon>
        <taxon>Debaryomycetaceae</taxon>
        <taxon>Spathaspora</taxon>
    </lineage>
</organism>
<feature type="region of interest" description="Disordered" evidence="1">
    <location>
        <begin position="101"/>
        <end position="125"/>
    </location>
</feature>
<dbReference type="GeneID" id="73470011"/>
<name>A0A8J5QMK9_9ASCO</name>
<dbReference type="EMBL" id="JAGSYN010000141">
    <property type="protein sequence ID" value="KAG7663296.1"/>
    <property type="molecule type" value="Genomic_DNA"/>
</dbReference>
<keyword evidence="3" id="KW-1185">Reference proteome</keyword>
<proteinExistence type="predicted"/>
<gene>
    <name evidence="2" type="ORF">J8A68_003210</name>
</gene>
<dbReference type="GO" id="GO:0015031">
    <property type="term" value="P:protein transport"/>
    <property type="evidence" value="ECO:0007669"/>
    <property type="project" value="TreeGrafter"/>
</dbReference>
<dbReference type="PANTHER" id="PTHR28199">
    <property type="entry name" value="PROCESSING OF GAS1 AND ALP PROTEIN 2"/>
    <property type="match status" value="1"/>
</dbReference>
<evidence type="ECO:0008006" key="4">
    <source>
        <dbReference type="Google" id="ProtNLM"/>
    </source>
</evidence>
<dbReference type="AlphaFoldDB" id="A0A8J5QMK9"/>
<evidence type="ECO:0000313" key="3">
    <source>
        <dbReference type="Proteomes" id="UP000694255"/>
    </source>
</evidence>
<dbReference type="Proteomes" id="UP000694255">
    <property type="component" value="Unassembled WGS sequence"/>
</dbReference>
<protein>
    <recommendedName>
        <fullName evidence="4">Processing of GAS1 and ALP protein 2</fullName>
    </recommendedName>
</protein>
<evidence type="ECO:0000256" key="1">
    <source>
        <dbReference type="SAM" id="MobiDB-lite"/>
    </source>
</evidence>
<dbReference type="RefSeq" id="XP_049263528.1">
    <property type="nucleotide sequence ID" value="XM_049407042.1"/>
</dbReference>
<reference evidence="2 3" key="1">
    <citation type="journal article" date="2021" name="DNA Res.">
        <title>Genome analysis of Candida subhashii reveals its hybrid nature and dual mitochondrial genome conformations.</title>
        <authorList>
            <person name="Mixao V."/>
            <person name="Hegedusova E."/>
            <person name="Saus E."/>
            <person name="Pryszcz L.P."/>
            <person name="Cillingova A."/>
            <person name="Nosek J."/>
            <person name="Gabaldon T."/>
        </authorList>
    </citation>
    <scope>NUCLEOTIDE SEQUENCE [LARGE SCALE GENOMIC DNA]</scope>
    <source>
        <strain evidence="2 3">CBS 10753</strain>
    </source>
</reference>
<dbReference type="PIRSF" id="PIRSF022909">
    <property type="entry name" value="UCP022909"/>
    <property type="match status" value="1"/>
</dbReference>
<evidence type="ECO:0000313" key="2">
    <source>
        <dbReference type="EMBL" id="KAG7663296.1"/>
    </source>
</evidence>
<comment type="caution">
    <text evidence="2">The sequence shown here is derived from an EMBL/GenBank/DDBJ whole genome shotgun (WGS) entry which is preliminary data.</text>
</comment>
<dbReference type="Pfam" id="PF07543">
    <property type="entry name" value="PGA2"/>
    <property type="match status" value="1"/>
</dbReference>
<accession>A0A8J5QMK9</accession>
<feature type="compositionally biased region" description="Basic and acidic residues" evidence="1">
    <location>
        <begin position="49"/>
        <end position="74"/>
    </location>
</feature>
<feature type="region of interest" description="Disordered" evidence="1">
    <location>
        <begin position="44"/>
        <end position="74"/>
    </location>
</feature>
<dbReference type="InterPro" id="IPR011431">
    <property type="entry name" value="Trafficking_Pga2"/>
</dbReference>
<sequence length="125" mass="15168">MFEEIFEFIDKDTFTKYFRLTIVVCAYIIFRKYYSQWAAKKQTETQMAIDEKEKAEKPERDRREQEELEERLEAESKQFGWGKKTRKNVKITQAVLEQIAQEQRERHQTSYDAQEDADIEDLLED</sequence>